<feature type="transmembrane region" description="Helical" evidence="1">
    <location>
        <begin position="12"/>
        <end position="30"/>
    </location>
</feature>
<dbReference type="SUPFAM" id="SSF53474">
    <property type="entry name" value="alpha/beta-Hydrolases"/>
    <property type="match status" value="1"/>
</dbReference>
<dbReference type="AlphaFoldDB" id="A0A2S8REQ8"/>
<keyword evidence="1" id="KW-1133">Transmembrane helix</keyword>
<dbReference type="PANTHER" id="PTHR37946:SF1">
    <property type="entry name" value="SLL1969 PROTEIN"/>
    <property type="match status" value="1"/>
</dbReference>
<keyword evidence="1" id="KW-0812">Transmembrane</keyword>
<dbReference type="PANTHER" id="PTHR37946">
    <property type="entry name" value="SLL1969 PROTEIN"/>
    <property type="match status" value="1"/>
</dbReference>
<dbReference type="InterPro" id="IPR029058">
    <property type="entry name" value="AB_hydrolase_fold"/>
</dbReference>
<comment type="caution">
    <text evidence="2">The sequence shown here is derived from an EMBL/GenBank/DDBJ whole genome shotgun (WGS) entry which is preliminary data.</text>
</comment>
<dbReference type="GO" id="GO:0016787">
    <property type="term" value="F:hydrolase activity"/>
    <property type="evidence" value="ECO:0007669"/>
    <property type="project" value="UniProtKB-KW"/>
</dbReference>
<dbReference type="Gene3D" id="3.40.50.1820">
    <property type="entry name" value="alpha/beta hydrolase"/>
    <property type="match status" value="1"/>
</dbReference>
<name>A0A2S8REQ8_9FIRM</name>
<dbReference type="EMBL" id="NEMB01000003">
    <property type="protein sequence ID" value="PQQ68238.1"/>
    <property type="molecule type" value="Genomic_DNA"/>
</dbReference>
<keyword evidence="1" id="KW-0472">Membrane</keyword>
<gene>
    <name evidence="2" type="ORF">B9R14_03065</name>
</gene>
<reference evidence="2 3" key="1">
    <citation type="journal article" date="2018" name="Syst. Appl. Microbiol.">
        <title>Characterization and high-quality draft genome sequence of Herbivorax saccincola A7, an anaerobic, alkaliphilic, thermophilic, cellulolytic, and xylanolytic bacterium.</title>
        <authorList>
            <person name="Aikawa S."/>
            <person name="Baramee S."/>
            <person name="Sermsathanaswadi J."/>
            <person name="Thianheng P."/>
            <person name="Tachaapaikoon C."/>
            <person name="Shikata A."/>
            <person name="Waeonukul R."/>
            <person name="Pason P."/>
            <person name="Ratanakhanokchai K."/>
            <person name="Kosugi A."/>
        </authorList>
    </citation>
    <scope>NUCLEOTIDE SEQUENCE [LARGE SCALE GENOMIC DNA]</scope>
    <source>
        <strain evidence="2 3">A7</strain>
    </source>
</reference>
<organism evidence="2 3">
    <name type="scientific">Acetivibrio saccincola</name>
    <dbReference type="NCBI Taxonomy" id="1677857"/>
    <lineage>
        <taxon>Bacteria</taxon>
        <taxon>Bacillati</taxon>
        <taxon>Bacillota</taxon>
        <taxon>Clostridia</taxon>
        <taxon>Eubacteriales</taxon>
        <taxon>Oscillospiraceae</taxon>
        <taxon>Acetivibrio</taxon>
    </lineage>
</organism>
<evidence type="ECO:0000313" key="2">
    <source>
        <dbReference type="EMBL" id="PQQ68238.1"/>
    </source>
</evidence>
<evidence type="ECO:0000256" key="1">
    <source>
        <dbReference type="SAM" id="Phobius"/>
    </source>
</evidence>
<keyword evidence="2" id="KW-0378">Hydrolase</keyword>
<accession>A0A2S8REQ8</accession>
<sequence>MFVFKLNKSKIVFILLFLFLIIIANFNFLYNRFVYLMYDKSSLKIHSHFLNCQINTVVSEPSNKVYIKTVVKNSNGKVMPGAKVEITIEEGLGEILTLSRTTNKYGELLSVYIPPESHEINPLNPLIVTIKSKIKDTDIYSSLSFKLIPVPVVFVHGYQESSMVFDNMNEFLVSKGFTTLSVDFDSTKGVVFASNELKKFLKEKKSEFLKEGILVNKFTLISHSLGGLVSRYYTSSEDYLEHENVYKMIFLSVPHSGSHIASIGKNYFNDRSIKDLVPDSPLFSTTFSNMINEGLNSSIQVGNIYSQYDEVVTLESAALDEWNIKTEIFSVEENKFTMDNLLDGSILEAPNHKGILNNKKVFERIHQMLKEKLDYPVDKKKEILRPF</sequence>
<protein>
    <submittedName>
        <fullName evidence="2">Alpha/beta hydrolase</fullName>
    </submittedName>
</protein>
<proteinExistence type="predicted"/>
<evidence type="ECO:0000313" key="3">
    <source>
        <dbReference type="Proteomes" id="UP000239720"/>
    </source>
</evidence>
<dbReference type="Proteomes" id="UP000239720">
    <property type="component" value="Unassembled WGS sequence"/>
</dbReference>